<dbReference type="InterPro" id="IPR001986">
    <property type="entry name" value="Enolpyruvate_Tfrase_dom"/>
</dbReference>
<dbReference type="Gene3D" id="3.65.10.10">
    <property type="entry name" value="Enolpyruvate transferase domain"/>
    <property type="match status" value="2"/>
</dbReference>
<keyword evidence="3 12" id="KW-0963">Cytoplasm</keyword>
<keyword evidence="12" id="KW-0670">Pyruvate</keyword>
<keyword evidence="5 12" id="KW-0808">Transferase</keyword>
<dbReference type="PANTHER" id="PTHR43783:SF1">
    <property type="entry name" value="UDP-N-ACETYLGLUCOSAMINE 1-CARBOXYVINYLTRANSFERASE"/>
    <property type="match status" value="1"/>
</dbReference>
<comment type="caution">
    <text evidence="12">Lacks conserved residue(s) required for the propagation of feature annotation.</text>
</comment>
<keyword evidence="9 12" id="KW-0961">Cell wall biogenesis/degradation</keyword>
<feature type="modified residue" description="2-(S-cysteinyl)pyruvic acid O-phosphothioketal" evidence="12">
    <location>
        <position position="117"/>
    </location>
</feature>
<dbReference type="FunFam" id="3.65.10.10:FF:000001">
    <property type="entry name" value="UDP-N-acetylglucosamine 1-carboxyvinyltransferase"/>
    <property type="match status" value="1"/>
</dbReference>
<protein>
    <recommendedName>
        <fullName evidence="12">UDP-N-acetylglucosamine 1-carboxyvinyltransferase</fullName>
        <ecNumber evidence="12">2.5.1.7</ecNumber>
    </recommendedName>
    <alternativeName>
        <fullName evidence="12">Enoylpyruvate transferase</fullName>
    </alternativeName>
    <alternativeName>
        <fullName evidence="12">UDP-N-acetylglucosamine enolpyruvyl transferase</fullName>
        <shortName evidence="12">EPT</shortName>
    </alternativeName>
</protein>
<feature type="domain" description="Enolpyruvate transferase" evidence="13">
    <location>
        <begin position="6"/>
        <end position="407"/>
    </location>
</feature>
<evidence type="ECO:0000313" key="15">
    <source>
        <dbReference type="Proteomes" id="UP000548423"/>
    </source>
</evidence>
<dbReference type="AlphaFoldDB" id="A0A852TE46"/>
<evidence type="ECO:0000256" key="3">
    <source>
        <dbReference type="ARBA" id="ARBA00022490"/>
    </source>
</evidence>
<dbReference type="GO" id="GO:0008760">
    <property type="term" value="F:UDP-N-acetylglucosamine 1-carboxyvinyltransferase activity"/>
    <property type="evidence" value="ECO:0007669"/>
    <property type="project" value="UniProtKB-UniRule"/>
</dbReference>
<dbReference type="InterPro" id="IPR013792">
    <property type="entry name" value="RNA3'P_cycl/enolpyr_Trfase_a/b"/>
</dbReference>
<evidence type="ECO:0000256" key="8">
    <source>
        <dbReference type="ARBA" id="ARBA00023306"/>
    </source>
</evidence>
<organism evidence="14 15">
    <name type="scientific">Neobacillus niacini</name>
    <dbReference type="NCBI Taxonomy" id="86668"/>
    <lineage>
        <taxon>Bacteria</taxon>
        <taxon>Bacillati</taxon>
        <taxon>Bacillota</taxon>
        <taxon>Bacilli</taxon>
        <taxon>Bacillales</taxon>
        <taxon>Bacillaceae</taxon>
        <taxon>Neobacillus</taxon>
    </lineage>
</organism>
<comment type="caution">
    <text evidence="14">The sequence shown here is derived from an EMBL/GenBank/DDBJ whole genome shotgun (WGS) entry which is preliminary data.</text>
</comment>
<sequence length="436" mass="46787">MEKIIVRGGQRLNGTVKVEGAKNAVLPVLAATLLASDGKSVIRDVPTLSDVYTINEVLRNLNAEVAFDNNTVVVDASRVLKEEAPFEYVRKMRASVLVMGSLLARNGRARVALPGGCAIGSRPIDQHLKGFEAMGAKVKVGNGFIEAEVDGRLKGAKIYLDFPSVGATENIMMAATLAKGTTIIENVAKEPEIVDLANFLNKMGANVRGAGTGTLRIEGVDILFGADHNIIPDRIEAGTFMVASAITGGNVLVQGAVPEHLSSLIAKMEEMGVTIIEEGDGVRVIGPEKLKAVDIKTMPHPGFPTDMQSQMMALLLRAEGTSMITETVFENRFMHVEEFRRMNADIKIEGRSVILNGPSNLQGAEVTSTDLRAAAALILTGLVSEGNTRVTELKHLDRGYVNFHGKLASLGADIERVKEAEEVFPEVKSYITDLNA</sequence>
<dbReference type="CDD" id="cd01555">
    <property type="entry name" value="UdpNAET"/>
    <property type="match status" value="1"/>
</dbReference>
<feature type="binding site" evidence="12">
    <location>
        <position position="93"/>
    </location>
    <ligand>
        <name>UDP-N-acetyl-alpha-D-glucosamine</name>
        <dbReference type="ChEBI" id="CHEBI:57705"/>
    </ligand>
</feature>
<feature type="binding site" evidence="12">
    <location>
        <begin position="122"/>
        <end position="126"/>
    </location>
    <ligand>
        <name>UDP-N-acetyl-alpha-D-glucosamine</name>
        <dbReference type="ChEBI" id="CHEBI:57705"/>
    </ligand>
</feature>
<keyword evidence="4 12" id="KW-0132">Cell division</keyword>
<evidence type="ECO:0000256" key="1">
    <source>
        <dbReference type="ARBA" id="ARBA00004496"/>
    </source>
</evidence>
<comment type="function">
    <text evidence="12">Cell wall formation. Adds enolpyruvyl to UDP-N-acetylglucosamine.</text>
</comment>
<feature type="binding site" evidence="12">
    <location>
        <position position="328"/>
    </location>
    <ligand>
        <name>UDP-N-acetyl-alpha-D-glucosamine</name>
        <dbReference type="ChEBI" id="CHEBI:57705"/>
    </ligand>
</feature>
<comment type="pathway">
    <text evidence="2 12">Cell wall biogenesis; peptidoglycan biosynthesis.</text>
</comment>
<dbReference type="GO" id="GO:0071555">
    <property type="term" value="P:cell wall organization"/>
    <property type="evidence" value="ECO:0007669"/>
    <property type="project" value="UniProtKB-KW"/>
</dbReference>
<dbReference type="EC" id="2.5.1.7" evidence="12"/>
<dbReference type="InterPro" id="IPR005750">
    <property type="entry name" value="UDP_GlcNAc_COvinyl_MurA"/>
</dbReference>
<reference evidence="15" key="1">
    <citation type="submission" date="2020-07" db="EMBL/GenBank/DDBJ databases">
        <authorList>
            <person name="Partida-Martinez L."/>
            <person name="Huntemann M."/>
            <person name="Clum A."/>
            <person name="Wang J."/>
            <person name="Palaniappan K."/>
            <person name="Ritter S."/>
            <person name="Chen I.-M."/>
            <person name="Stamatis D."/>
            <person name="Reddy T."/>
            <person name="O'Malley R."/>
            <person name="Daum C."/>
            <person name="Shapiro N."/>
            <person name="Ivanova N."/>
            <person name="Kyrpides N."/>
            <person name="Woyke T."/>
        </authorList>
    </citation>
    <scope>NUCLEOTIDE SEQUENCE [LARGE SCALE GENOMIC DNA]</scope>
    <source>
        <strain evidence="15">AT2.8</strain>
    </source>
</reference>
<comment type="subcellular location">
    <subcellularLocation>
        <location evidence="1 12">Cytoplasm</location>
    </subcellularLocation>
</comment>
<evidence type="ECO:0000256" key="5">
    <source>
        <dbReference type="ARBA" id="ARBA00022679"/>
    </source>
</evidence>
<dbReference type="EMBL" id="JACCBX010000005">
    <property type="protein sequence ID" value="NYE05957.1"/>
    <property type="molecule type" value="Genomic_DNA"/>
</dbReference>
<name>A0A852TE46_9BACI</name>
<feature type="binding site" evidence="12">
    <location>
        <position position="306"/>
    </location>
    <ligand>
        <name>UDP-N-acetyl-alpha-D-glucosamine</name>
        <dbReference type="ChEBI" id="CHEBI:57705"/>
    </ligand>
</feature>
<dbReference type="NCBIfam" id="NF009470">
    <property type="entry name" value="PRK12830.1"/>
    <property type="match status" value="1"/>
</dbReference>
<evidence type="ECO:0000256" key="2">
    <source>
        <dbReference type="ARBA" id="ARBA00004752"/>
    </source>
</evidence>
<gene>
    <name evidence="12" type="primary">murA</name>
    <name evidence="14" type="ORF">F4694_002732</name>
</gene>
<dbReference type="GO" id="GO:0019277">
    <property type="term" value="P:UDP-N-acetylgalactosamine biosynthetic process"/>
    <property type="evidence" value="ECO:0007669"/>
    <property type="project" value="InterPro"/>
</dbReference>
<dbReference type="GO" id="GO:0008360">
    <property type="term" value="P:regulation of cell shape"/>
    <property type="evidence" value="ECO:0007669"/>
    <property type="project" value="UniProtKB-KW"/>
</dbReference>
<dbReference type="PANTHER" id="PTHR43783">
    <property type="entry name" value="UDP-N-ACETYLGLUCOSAMINE 1-CARBOXYVINYLTRANSFERASE"/>
    <property type="match status" value="1"/>
</dbReference>
<evidence type="ECO:0000256" key="7">
    <source>
        <dbReference type="ARBA" id="ARBA00022984"/>
    </source>
</evidence>
<comment type="similarity">
    <text evidence="10 12">Belongs to the EPSP synthase family. MurA subfamily.</text>
</comment>
<dbReference type="NCBIfam" id="NF006873">
    <property type="entry name" value="PRK09369.1"/>
    <property type="match status" value="1"/>
</dbReference>
<dbReference type="GO" id="GO:0051301">
    <property type="term" value="P:cell division"/>
    <property type="evidence" value="ECO:0007669"/>
    <property type="project" value="UniProtKB-KW"/>
</dbReference>
<dbReference type="InterPro" id="IPR036968">
    <property type="entry name" value="Enolpyruvate_Tfrase_sf"/>
</dbReference>
<dbReference type="InterPro" id="IPR050068">
    <property type="entry name" value="MurA_subfamily"/>
</dbReference>
<dbReference type="GO" id="GO:0005737">
    <property type="term" value="C:cytoplasm"/>
    <property type="evidence" value="ECO:0007669"/>
    <property type="project" value="UniProtKB-SubCell"/>
</dbReference>
<feature type="active site" description="Proton donor" evidence="12">
    <location>
        <position position="117"/>
    </location>
</feature>
<feature type="binding site" evidence="12">
    <location>
        <begin position="22"/>
        <end position="23"/>
    </location>
    <ligand>
        <name>phosphoenolpyruvate</name>
        <dbReference type="ChEBI" id="CHEBI:58702"/>
    </ligand>
</feature>
<evidence type="ECO:0000256" key="9">
    <source>
        <dbReference type="ARBA" id="ARBA00023316"/>
    </source>
</evidence>
<keyword evidence="6 12" id="KW-0133">Cell shape</keyword>
<keyword evidence="7 12" id="KW-0573">Peptidoglycan synthesis</keyword>
<evidence type="ECO:0000259" key="13">
    <source>
        <dbReference type="Pfam" id="PF00275"/>
    </source>
</evidence>
<reference evidence="15" key="2">
    <citation type="submission" date="2020-08" db="EMBL/GenBank/DDBJ databases">
        <title>The Agave Microbiome: Exploring the role of microbial communities in plant adaptations to desert environments.</title>
        <authorList>
            <person name="Partida-Martinez L.P."/>
        </authorList>
    </citation>
    <scope>NUCLEOTIDE SEQUENCE [LARGE SCALE GENOMIC DNA]</scope>
    <source>
        <strain evidence="15">AT2.8</strain>
    </source>
</reference>
<evidence type="ECO:0000313" key="14">
    <source>
        <dbReference type="EMBL" id="NYE05957.1"/>
    </source>
</evidence>
<evidence type="ECO:0000256" key="12">
    <source>
        <dbReference type="HAMAP-Rule" id="MF_00111"/>
    </source>
</evidence>
<dbReference type="HAMAP" id="MF_00111">
    <property type="entry name" value="MurA"/>
    <property type="match status" value="1"/>
</dbReference>
<dbReference type="NCBIfam" id="TIGR01072">
    <property type="entry name" value="murA"/>
    <property type="match status" value="1"/>
</dbReference>
<evidence type="ECO:0000256" key="10">
    <source>
        <dbReference type="ARBA" id="ARBA00038367"/>
    </source>
</evidence>
<dbReference type="Pfam" id="PF00275">
    <property type="entry name" value="EPSP_synthase"/>
    <property type="match status" value="1"/>
</dbReference>
<dbReference type="GO" id="GO:0009252">
    <property type="term" value="P:peptidoglycan biosynthetic process"/>
    <property type="evidence" value="ECO:0007669"/>
    <property type="project" value="UniProtKB-UniRule"/>
</dbReference>
<evidence type="ECO:0000256" key="11">
    <source>
        <dbReference type="ARBA" id="ARBA00047527"/>
    </source>
</evidence>
<dbReference type="UniPathway" id="UPA00219"/>
<evidence type="ECO:0000256" key="4">
    <source>
        <dbReference type="ARBA" id="ARBA00022618"/>
    </source>
</evidence>
<dbReference type="Proteomes" id="UP000548423">
    <property type="component" value="Unassembled WGS sequence"/>
</dbReference>
<accession>A0A852TE46</accession>
<keyword evidence="8 12" id="KW-0131">Cell cycle</keyword>
<dbReference type="SUPFAM" id="SSF55205">
    <property type="entry name" value="EPT/RTPC-like"/>
    <property type="match status" value="1"/>
</dbReference>
<comment type="catalytic activity">
    <reaction evidence="11 12">
        <text>phosphoenolpyruvate + UDP-N-acetyl-alpha-D-glucosamine = UDP-N-acetyl-3-O-(1-carboxyvinyl)-alpha-D-glucosamine + phosphate</text>
        <dbReference type="Rhea" id="RHEA:18681"/>
        <dbReference type="ChEBI" id="CHEBI:43474"/>
        <dbReference type="ChEBI" id="CHEBI:57705"/>
        <dbReference type="ChEBI" id="CHEBI:58702"/>
        <dbReference type="ChEBI" id="CHEBI:68483"/>
        <dbReference type="EC" id="2.5.1.7"/>
    </reaction>
</comment>
<evidence type="ECO:0000256" key="6">
    <source>
        <dbReference type="ARBA" id="ARBA00022960"/>
    </source>
</evidence>
<proteinExistence type="inferred from homology"/>